<feature type="domain" description="Tesmin/TSO1-like CXC" evidence="1">
    <location>
        <begin position="78"/>
        <end position="118"/>
    </location>
</feature>
<dbReference type="AlphaFoldDB" id="A0A1X7T3B7"/>
<organism evidence="2">
    <name type="scientific">Amphimedon queenslandica</name>
    <name type="common">Sponge</name>
    <dbReference type="NCBI Taxonomy" id="400682"/>
    <lineage>
        <taxon>Eukaryota</taxon>
        <taxon>Metazoa</taxon>
        <taxon>Porifera</taxon>
        <taxon>Demospongiae</taxon>
        <taxon>Heteroscleromorpha</taxon>
        <taxon>Haplosclerida</taxon>
        <taxon>Niphatidae</taxon>
        <taxon>Amphimedon</taxon>
    </lineage>
</organism>
<evidence type="ECO:0000259" key="1">
    <source>
        <dbReference type="SMART" id="SM01114"/>
    </source>
</evidence>
<dbReference type="InParanoid" id="A0A1X7T3B7"/>
<proteinExistence type="predicted"/>
<dbReference type="SMART" id="SM01114">
    <property type="entry name" value="CXC"/>
    <property type="match status" value="1"/>
</dbReference>
<reference evidence="2" key="1">
    <citation type="submission" date="2017-05" db="UniProtKB">
        <authorList>
            <consortium name="EnsemblMetazoa"/>
        </authorList>
    </citation>
    <scope>IDENTIFICATION</scope>
</reference>
<name>A0A1X7T3B7_AMPQE</name>
<protein>
    <recommendedName>
        <fullName evidence="1">Tesmin/TSO1-like CXC domain-containing protein</fullName>
    </recommendedName>
</protein>
<dbReference type="InterPro" id="IPR033467">
    <property type="entry name" value="Tesmin/TSO1-like_CXC"/>
</dbReference>
<accession>A0A1X7T3B7</accession>
<evidence type="ECO:0000313" key="2">
    <source>
        <dbReference type="EnsemblMetazoa" id="Aqu2.1.08954_001"/>
    </source>
</evidence>
<sequence>MSKATKDFEACLLPTYTALARHALRTSYVLKLVFSITSINCPVLNECDSFGWIVQNQNGCITVNVDWDDIDTHKSFVSSHVTCSCKSGCGTKRCKCFNANQNCHVRCKCKQCTNRTRFTTEPSETQTDIDTCSTNEVLVPNAMVDTDYDTDTDSDLDIQMYVDNCIDDIADACL</sequence>
<dbReference type="EnsemblMetazoa" id="Aqu2.1.08954_001">
    <property type="protein sequence ID" value="Aqu2.1.08954_001"/>
    <property type="gene ID" value="Aqu2.1.08954"/>
</dbReference>